<proteinExistence type="inferred from homology"/>
<comment type="similarity">
    <text evidence="2">Belongs to the eukaryotic ribosomal protein eL18 family.</text>
</comment>
<accession>A0A2P4Z807</accession>
<organism evidence="12 13">
    <name type="scientific">Trichoderma gamsii</name>
    <dbReference type="NCBI Taxonomy" id="398673"/>
    <lineage>
        <taxon>Eukaryota</taxon>
        <taxon>Fungi</taxon>
        <taxon>Dikarya</taxon>
        <taxon>Ascomycota</taxon>
        <taxon>Pezizomycotina</taxon>
        <taxon>Sordariomycetes</taxon>
        <taxon>Hypocreomycetidae</taxon>
        <taxon>Hypocreales</taxon>
        <taxon>Hypocreaceae</taxon>
        <taxon>Trichoderma</taxon>
    </lineage>
</organism>
<evidence type="ECO:0000256" key="6">
    <source>
        <dbReference type="ARBA" id="ARBA00023136"/>
    </source>
</evidence>
<feature type="chain" id="PRO_5015125541" evidence="10">
    <location>
        <begin position="20"/>
        <end position="556"/>
    </location>
</feature>
<dbReference type="GO" id="GO:0006412">
    <property type="term" value="P:translation"/>
    <property type="evidence" value="ECO:0007669"/>
    <property type="project" value="InterPro"/>
</dbReference>
<comment type="subcellular location">
    <subcellularLocation>
        <location evidence="1">Membrane</location>
        <topology evidence="1">Multi-pass membrane protein</topology>
    </subcellularLocation>
</comment>
<dbReference type="GO" id="GO:0022625">
    <property type="term" value="C:cytosolic large ribosomal subunit"/>
    <property type="evidence" value="ECO:0007669"/>
    <property type="project" value="TreeGrafter"/>
</dbReference>
<evidence type="ECO:0000256" key="10">
    <source>
        <dbReference type="SAM" id="SignalP"/>
    </source>
</evidence>
<evidence type="ECO:0000256" key="1">
    <source>
        <dbReference type="ARBA" id="ARBA00004141"/>
    </source>
</evidence>
<feature type="transmembrane region" description="Helical" evidence="9">
    <location>
        <begin position="208"/>
        <end position="227"/>
    </location>
</feature>
<evidence type="ECO:0000313" key="12">
    <source>
        <dbReference type="EMBL" id="PON20425.1"/>
    </source>
</evidence>
<keyword evidence="7" id="KW-0687">Ribonucleoprotein</keyword>
<keyword evidence="3 9" id="KW-0812">Transmembrane</keyword>
<dbReference type="AlphaFoldDB" id="A0A2P4Z807"/>
<evidence type="ECO:0000259" key="11">
    <source>
        <dbReference type="Pfam" id="PF17135"/>
    </source>
</evidence>
<evidence type="ECO:0000256" key="2">
    <source>
        <dbReference type="ARBA" id="ARBA00006815"/>
    </source>
</evidence>
<evidence type="ECO:0000256" key="4">
    <source>
        <dbReference type="ARBA" id="ARBA00022980"/>
    </source>
</evidence>
<dbReference type="InterPro" id="IPR021132">
    <property type="entry name" value="Ribosomal_eL18/eL18-A/B/_CS"/>
</dbReference>
<protein>
    <submittedName>
        <fullName evidence="12">OST3/OST6 family protein</fullName>
    </submittedName>
</protein>
<dbReference type="InterPro" id="IPR021131">
    <property type="entry name" value="Ribosomal_uL15/eL18"/>
</dbReference>
<feature type="transmembrane region" description="Helical" evidence="9">
    <location>
        <begin position="291"/>
        <end position="311"/>
    </location>
</feature>
<evidence type="ECO:0000256" key="8">
    <source>
        <dbReference type="SAM" id="MobiDB-lite"/>
    </source>
</evidence>
<dbReference type="PROSITE" id="PS01106">
    <property type="entry name" value="RIBOSOMAL_L18E"/>
    <property type="match status" value="1"/>
</dbReference>
<dbReference type="Gene3D" id="3.100.10.10">
    <property type="match status" value="1"/>
</dbReference>
<dbReference type="FunFam" id="3.100.10.10:FF:000001">
    <property type="entry name" value="60S ribosomal protein L18"/>
    <property type="match status" value="1"/>
</dbReference>
<keyword evidence="10" id="KW-0732">Signal</keyword>
<feature type="compositionally biased region" description="Basic residues" evidence="8">
    <location>
        <begin position="546"/>
        <end position="556"/>
    </location>
</feature>
<sequence>MRIFQSILPLCLLFAGGFAKKDSYDEFRQLSQRSSPLKLNDATYSSLTAAPRNHSVAVLLTALETRFGCQLCQEFAPEWEVLGRSWTRGDKAGESRLIFGTLDFADGRETFISLGLQTAPVLLLFNPTIGPHAAASPEPVRYDFTAGPSAAEQVHSWISRQLPNRPHPPVQRPFNWLRWASTVTIVLGVGTALASASAYVLPVIQNRNIWASISLIAILLFISGHMFNHIRKVPYIVGDGHGGVSYIAGGFQNQLGLETQIVAAIYGVLSFCAITLAVKVPRMADAKTQQVAVVVWSVILFLVYSFLLSVFRVKNSGYPFSLPPFIPTAGQSEHQSRSKALKFLVGKFGCIPRHFRLRLSSPSSSFSAPVVAMGIDLDRHHVKGTHRKAPKSDNVYLKLLVKLYRFLARRTDAAFNKVILRRLFMSKINRPPVSLSRIVSNINKEGEKRTVVIVGTVTDDNRLLSFPKATIAALRFTATARARIAAAGGEAITLDQLALRAPTGSNTLILRGPKNSREAVKHFGMGPHKHKKPFVQSKGRKFERARGRRRSRGFKV</sequence>
<evidence type="ECO:0000256" key="3">
    <source>
        <dbReference type="ARBA" id="ARBA00022692"/>
    </source>
</evidence>
<evidence type="ECO:0000256" key="7">
    <source>
        <dbReference type="ARBA" id="ARBA00023274"/>
    </source>
</evidence>
<evidence type="ECO:0000256" key="5">
    <source>
        <dbReference type="ARBA" id="ARBA00022989"/>
    </source>
</evidence>
<reference evidence="12 13" key="1">
    <citation type="journal article" date="2016" name="Genome Announc.">
        <title>Draft Whole-Genome Sequence of Trichoderma gamsii T6085, a Promising Biocontrol Agent of Fusarium Head Blight on Wheat.</title>
        <authorList>
            <person name="Baroncelli R."/>
            <person name="Zapparata A."/>
            <person name="Piaggeschi G."/>
            <person name="Sarrocco S."/>
            <person name="Vannacci G."/>
        </authorList>
    </citation>
    <scope>NUCLEOTIDE SEQUENCE [LARGE SCALE GENOMIC DNA]</scope>
    <source>
        <strain evidence="12 13">T6085</strain>
    </source>
</reference>
<evidence type="ECO:0000313" key="13">
    <source>
        <dbReference type="Proteomes" id="UP000054821"/>
    </source>
</evidence>
<dbReference type="PANTHER" id="PTHR10934:SF2">
    <property type="entry name" value="LARGE RIBOSOMAL SUBUNIT PROTEIN EL18"/>
    <property type="match status" value="1"/>
</dbReference>
<dbReference type="GeneID" id="29987429"/>
<feature type="domain" description="Large ribosomal subunit protein uL15/eL18" evidence="11">
    <location>
        <begin position="374"/>
        <end position="556"/>
    </location>
</feature>
<keyword evidence="6 9" id="KW-0472">Membrane</keyword>
<dbReference type="Pfam" id="PF17135">
    <property type="entry name" value="Ribosomal_L18"/>
    <property type="match status" value="1"/>
</dbReference>
<dbReference type="RefSeq" id="XP_018659512.1">
    <property type="nucleotide sequence ID" value="XM_018807346.1"/>
</dbReference>
<feature type="transmembrane region" description="Helical" evidence="9">
    <location>
        <begin position="261"/>
        <end position="279"/>
    </location>
</feature>
<dbReference type="InterPro" id="IPR021149">
    <property type="entry name" value="OligosaccharylTrfase_OST3/OST6"/>
</dbReference>
<dbReference type="FunFam" id="3.40.30.10:FF:000302">
    <property type="entry name" value="Oligosaccharyl transferase subunit (Gamma), putative"/>
    <property type="match status" value="1"/>
</dbReference>
<dbReference type="GO" id="GO:0016020">
    <property type="term" value="C:membrane"/>
    <property type="evidence" value="ECO:0007669"/>
    <property type="project" value="UniProtKB-SubCell"/>
</dbReference>
<keyword evidence="4" id="KW-0689">Ribosomal protein</keyword>
<dbReference type="Gene3D" id="3.40.30.10">
    <property type="entry name" value="Glutaredoxin"/>
    <property type="match status" value="1"/>
</dbReference>
<dbReference type="GO" id="GO:0003723">
    <property type="term" value="F:RNA binding"/>
    <property type="evidence" value="ECO:0007669"/>
    <property type="project" value="TreeGrafter"/>
</dbReference>
<keyword evidence="5 9" id="KW-1133">Transmembrane helix</keyword>
<feature type="region of interest" description="Disordered" evidence="8">
    <location>
        <begin position="524"/>
        <end position="556"/>
    </location>
</feature>
<feature type="signal peptide" evidence="10">
    <location>
        <begin position="1"/>
        <end position="19"/>
    </location>
</feature>
<gene>
    <name evidence="12" type="ORF">TGAM01_v210728</name>
</gene>
<feature type="transmembrane region" description="Helical" evidence="9">
    <location>
        <begin position="176"/>
        <end position="201"/>
    </location>
</feature>
<dbReference type="PANTHER" id="PTHR10934">
    <property type="entry name" value="60S RIBOSOMAL PROTEIN L18"/>
    <property type="match status" value="1"/>
</dbReference>
<dbReference type="SUPFAM" id="SSF52080">
    <property type="entry name" value="Ribosomal proteins L15p and L18e"/>
    <property type="match status" value="1"/>
</dbReference>
<dbReference type="STRING" id="398673.A0A2P4Z807"/>
<dbReference type="InterPro" id="IPR000039">
    <property type="entry name" value="Ribosomal_eL18"/>
</dbReference>
<dbReference type="InterPro" id="IPR036227">
    <property type="entry name" value="Ribosomal_uL15/eL18_sf"/>
</dbReference>
<name>A0A2P4Z807_9HYPO</name>
<feature type="compositionally biased region" description="Basic residues" evidence="8">
    <location>
        <begin position="527"/>
        <end position="539"/>
    </location>
</feature>
<dbReference type="GO" id="GO:0003735">
    <property type="term" value="F:structural constituent of ribosome"/>
    <property type="evidence" value="ECO:0007669"/>
    <property type="project" value="InterPro"/>
</dbReference>
<comment type="caution">
    <text evidence="12">The sequence shown here is derived from an EMBL/GenBank/DDBJ whole genome shotgun (WGS) entry which is preliminary data.</text>
</comment>
<dbReference type="Pfam" id="PF04756">
    <property type="entry name" value="OST3_OST6"/>
    <property type="match status" value="1"/>
</dbReference>
<evidence type="ECO:0000256" key="9">
    <source>
        <dbReference type="SAM" id="Phobius"/>
    </source>
</evidence>
<keyword evidence="13" id="KW-1185">Reference proteome</keyword>
<dbReference type="Proteomes" id="UP000054821">
    <property type="component" value="Unassembled WGS sequence"/>
</dbReference>
<dbReference type="EMBL" id="JPDN02000070">
    <property type="protein sequence ID" value="PON20425.1"/>
    <property type="molecule type" value="Genomic_DNA"/>
</dbReference>